<dbReference type="SUPFAM" id="SSF53335">
    <property type="entry name" value="S-adenosyl-L-methionine-dependent methyltransferases"/>
    <property type="match status" value="1"/>
</dbReference>
<sequence length="194" mass="21390">MNMAKKNAKHQNQVRIIGGTHRGRKLSFADADGLRPTPDSVRERLFNWLGQDLSGLNVLDLFAGSGALGFEAASRHARQAVLVEKHRATAAHLAKQAEVLSLQDKVQTVHAEALAFLAHNRIRFDVVFLDPPFAWQQWSALFAALPASLAEEAQIYLEAGRLPVLPPGFETRKEGKAGMSRYVLLRYLAGNQAI</sequence>
<protein>
    <submittedName>
        <fullName evidence="3">Ribosomal RNA small subunit methyltransferase D</fullName>
        <ecNumber evidence="3">2.1.1.172</ecNumber>
    </submittedName>
</protein>
<evidence type="ECO:0000256" key="1">
    <source>
        <dbReference type="ARBA" id="ARBA00022603"/>
    </source>
</evidence>
<dbReference type="CDD" id="cd02440">
    <property type="entry name" value="AdoMet_MTases"/>
    <property type="match status" value="1"/>
</dbReference>
<dbReference type="EMBL" id="AGAY01000056">
    <property type="protein sequence ID" value="EGY52226.1"/>
    <property type="molecule type" value="Genomic_DNA"/>
</dbReference>
<dbReference type="GO" id="GO:0052914">
    <property type="term" value="F:16S rRNA (guanine(1207)-N(2))-methyltransferase activity"/>
    <property type="evidence" value="ECO:0007669"/>
    <property type="project" value="UniProtKB-EC"/>
</dbReference>
<dbReference type="AlphaFoldDB" id="G4CIT3"/>
<proteinExistence type="predicted"/>
<dbReference type="PANTHER" id="PTHR43542">
    <property type="entry name" value="METHYLTRANSFERASE"/>
    <property type="match status" value="1"/>
</dbReference>
<accession>G4CIT3</accession>
<dbReference type="PIRSF" id="PIRSF004553">
    <property type="entry name" value="CHP00095"/>
    <property type="match status" value="1"/>
</dbReference>
<evidence type="ECO:0000256" key="2">
    <source>
        <dbReference type="ARBA" id="ARBA00022679"/>
    </source>
</evidence>
<dbReference type="Proteomes" id="UP000003019">
    <property type="component" value="Unassembled WGS sequence"/>
</dbReference>
<dbReference type="InterPro" id="IPR002052">
    <property type="entry name" value="DNA_methylase_N6_adenine_CS"/>
</dbReference>
<dbReference type="InterPro" id="IPR029063">
    <property type="entry name" value="SAM-dependent_MTases_sf"/>
</dbReference>
<dbReference type="PANTHER" id="PTHR43542:SF1">
    <property type="entry name" value="METHYLTRANSFERASE"/>
    <property type="match status" value="1"/>
</dbReference>
<comment type="caution">
    <text evidence="3">The sequence shown here is derived from an EMBL/GenBank/DDBJ whole genome shotgun (WGS) entry which is preliminary data.</text>
</comment>
<dbReference type="InterPro" id="IPR004398">
    <property type="entry name" value="RNA_MeTrfase_RsmD"/>
</dbReference>
<evidence type="ECO:0000313" key="4">
    <source>
        <dbReference type="Proteomes" id="UP000003019"/>
    </source>
</evidence>
<reference evidence="3 4" key="1">
    <citation type="submission" date="2011-05" db="EMBL/GenBank/DDBJ databases">
        <authorList>
            <person name="Muzny D."/>
            <person name="Qin X."/>
            <person name="Deng J."/>
            <person name="Jiang H."/>
            <person name="Liu Y."/>
            <person name="Qu J."/>
            <person name="Song X.-Z."/>
            <person name="Zhang L."/>
            <person name="Thornton R."/>
            <person name="Coyle M."/>
            <person name="Francisco L."/>
            <person name="Jackson L."/>
            <person name="Javaid M."/>
            <person name="Korchina V."/>
            <person name="Kovar C."/>
            <person name="Mata R."/>
            <person name="Mathew T."/>
            <person name="Ngo R."/>
            <person name="Nguyen L."/>
            <person name="Nguyen N."/>
            <person name="Okwuonu G."/>
            <person name="Ongeri F."/>
            <person name="Pham C."/>
            <person name="Simmons D."/>
            <person name="Wilczek-Boney K."/>
            <person name="Hale W."/>
            <person name="Jakkamsetti A."/>
            <person name="Pham P."/>
            <person name="Ruth R."/>
            <person name="San Lucas F."/>
            <person name="Warren J."/>
            <person name="Zhang J."/>
            <person name="Zhao Z."/>
            <person name="Zhou C."/>
            <person name="Zhu D."/>
            <person name="Lee S."/>
            <person name="Bess C."/>
            <person name="Blankenburg K."/>
            <person name="Forbes L."/>
            <person name="Fu Q."/>
            <person name="Gubbala S."/>
            <person name="Hirani K."/>
            <person name="Jayaseelan J.C."/>
            <person name="Lara F."/>
            <person name="Munidasa M."/>
            <person name="Palculict T."/>
            <person name="Patil S."/>
            <person name="Pu L.-L."/>
            <person name="Saada N."/>
            <person name="Tang L."/>
            <person name="Weissenberger G."/>
            <person name="Zhu Y."/>
            <person name="Hemphill L."/>
            <person name="Shang Y."/>
            <person name="Youmans B."/>
            <person name="Ayvaz T."/>
            <person name="Ross M."/>
            <person name="Santibanez J."/>
            <person name="Aqrawi P."/>
            <person name="Gross S."/>
            <person name="Joshi V."/>
            <person name="Fowler G."/>
            <person name="Nazareth L."/>
            <person name="Reid J."/>
            <person name="Worley K."/>
            <person name="Petrosino J."/>
            <person name="Highlander S."/>
            <person name="Gibbs R."/>
        </authorList>
    </citation>
    <scope>NUCLEOTIDE SEQUENCE [LARGE SCALE GENOMIC DNA]</scope>
    <source>
        <strain evidence="3 4">871</strain>
    </source>
</reference>
<dbReference type="Gene3D" id="3.40.50.150">
    <property type="entry name" value="Vaccinia Virus protein VP39"/>
    <property type="match status" value="1"/>
</dbReference>
<keyword evidence="2 3" id="KW-0808">Transferase</keyword>
<dbReference type="NCBIfam" id="TIGR00095">
    <property type="entry name" value="16S rRNA (guanine(966)-N(2))-methyltransferase RsmD"/>
    <property type="match status" value="1"/>
</dbReference>
<keyword evidence="4" id="KW-1185">Reference proteome</keyword>
<dbReference type="STRING" id="1032488.HMPREF9371_1522"/>
<evidence type="ECO:0000313" key="3">
    <source>
        <dbReference type="EMBL" id="EGY52226.1"/>
    </source>
</evidence>
<keyword evidence="1 3" id="KW-0489">Methyltransferase</keyword>
<gene>
    <name evidence="3" type="primary">rsmD</name>
    <name evidence="3" type="ORF">HMPREF9371_1522</name>
</gene>
<dbReference type="HOGENOM" id="CLU_075826_2_0_4"/>
<dbReference type="GO" id="GO:0003676">
    <property type="term" value="F:nucleic acid binding"/>
    <property type="evidence" value="ECO:0007669"/>
    <property type="project" value="InterPro"/>
</dbReference>
<organism evidence="3 4">
    <name type="scientific">Neisseria shayeganii 871</name>
    <dbReference type="NCBI Taxonomy" id="1032488"/>
    <lineage>
        <taxon>Bacteria</taxon>
        <taxon>Pseudomonadati</taxon>
        <taxon>Pseudomonadota</taxon>
        <taxon>Betaproteobacteria</taxon>
        <taxon>Neisseriales</taxon>
        <taxon>Neisseriaceae</taxon>
        <taxon>Neisseria</taxon>
    </lineage>
</organism>
<dbReference type="PATRIC" id="fig|1032488.3.peg.1441"/>
<dbReference type="Pfam" id="PF03602">
    <property type="entry name" value="Cons_hypoth95"/>
    <property type="match status" value="1"/>
</dbReference>
<name>G4CIT3_9NEIS</name>
<dbReference type="EC" id="2.1.1.172" evidence="3"/>
<dbReference type="PROSITE" id="PS00092">
    <property type="entry name" value="N6_MTASE"/>
    <property type="match status" value="1"/>
</dbReference>